<evidence type="ECO:0000256" key="1">
    <source>
        <dbReference type="ARBA" id="ARBA00022723"/>
    </source>
</evidence>
<keyword evidence="2 4" id="KW-0863">Zinc-finger</keyword>
<evidence type="ECO:0000313" key="6">
    <source>
        <dbReference type="EMBL" id="CAA7268716.1"/>
    </source>
</evidence>
<dbReference type="PROSITE" id="PS50865">
    <property type="entry name" value="ZF_MYND_2"/>
    <property type="match status" value="1"/>
</dbReference>
<comment type="caution">
    <text evidence="6">The sequence shown here is derived from an EMBL/GenBank/DDBJ whole genome shotgun (WGS) entry which is preliminary data.</text>
</comment>
<sequence>MPLKVGDICENCRKHIYQRGQCGDTPCQKCLPPGQLLKTCSNCRFIRYCSKTCQKGDWAIHKIGCRVACNIQDMQKQLSAETRANYKSFVEWCTDTGPFSHAAISALGLHSDMKRIDDYAFLVDVATTSTMTRHKLIDDGEKVQFIFRFTHAIQSARCASMEETHTMLDWRFTAGAQATEMTLAHRPGLMRIYFTNKAFPFPLDGYTTPIDIGPAIIVDIPYDPNWLATLRSRKDMPIPPGIQGSYEELMSRICA</sequence>
<dbReference type="Gene3D" id="6.10.140.2220">
    <property type="match status" value="1"/>
</dbReference>
<dbReference type="InterPro" id="IPR002893">
    <property type="entry name" value="Znf_MYND"/>
</dbReference>
<proteinExistence type="predicted"/>
<evidence type="ECO:0000259" key="5">
    <source>
        <dbReference type="PROSITE" id="PS50865"/>
    </source>
</evidence>
<feature type="domain" description="MYND-type" evidence="5">
    <location>
        <begin position="27"/>
        <end position="65"/>
    </location>
</feature>
<organism evidence="6 7">
    <name type="scientific">Cyclocybe aegerita</name>
    <name type="common">Black poplar mushroom</name>
    <name type="synonym">Agrocybe aegerita</name>
    <dbReference type="NCBI Taxonomy" id="1973307"/>
    <lineage>
        <taxon>Eukaryota</taxon>
        <taxon>Fungi</taxon>
        <taxon>Dikarya</taxon>
        <taxon>Basidiomycota</taxon>
        <taxon>Agaricomycotina</taxon>
        <taxon>Agaricomycetes</taxon>
        <taxon>Agaricomycetidae</taxon>
        <taxon>Agaricales</taxon>
        <taxon>Agaricineae</taxon>
        <taxon>Bolbitiaceae</taxon>
        <taxon>Cyclocybe</taxon>
    </lineage>
</organism>
<gene>
    <name evidence="6" type="ORF">AAE3_LOCUS10916</name>
</gene>
<keyword evidence="1" id="KW-0479">Metal-binding</keyword>
<reference evidence="6 7" key="1">
    <citation type="submission" date="2020-01" db="EMBL/GenBank/DDBJ databases">
        <authorList>
            <person name="Gupta K D."/>
        </authorList>
    </citation>
    <scope>NUCLEOTIDE SEQUENCE [LARGE SCALE GENOMIC DNA]</scope>
</reference>
<accession>A0A8S0WY86</accession>
<dbReference type="OrthoDB" id="432970at2759"/>
<name>A0A8S0WY86_CYCAE</name>
<dbReference type="SUPFAM" id="SSF144232">
    <property type="entry name" value="HIT/MYND zinc finger-like"/>
    <property type="match status" value="1"/>
</dbReference>
<evidence type="ECO:0000313" key="7">
    <source>
        <dbReference type="Proteomes" id="UP000467700"/>
    </source>
</evidence>
<keyword evidence="7" id="KW-1185">Reference proteome</keyword>
<keyword evidence="3" id="KW-0862">Zinc</keyword>
<dbReference type="EMBL" id="CACVBS010000069">
    <property type="protein sequence ID" value="CAA7268716.1"/>
    <property type="molecule type" value="Genomic_DNA"/>
</dbReference>
<evidence type="ECO:0000256" key="2">
    <source>
        <dbReference type="ARBA" id="ARBA00022771"/>
    </source>
</evidence>
<dbReference type="AlphaFoldDB" id="A0A8S0WY86"/>
<evidence type="ECO:0000256" key="3">
    <source>
        <dbReference type="ARBA" id="ARBA00022833"/>
    </source>
</evidence>
<protein>
    <recommendedName>
        <fullName evidence="5">MYND-type domain-containing protein</fullName>
    </recommendedName>
</protein>
<evidence type="ECO:0000256" key="4">
    <source>
        <dbReference type="PROSITE-ProRule" id="PRU00134"/>
    </source>
</evidence>
<dbReference type="Proteomes" id="UP000467700">
    <property type="component" value="Unassembled WGS sequence"/>
</dbReference>
<dbReference type="GO" id="GO:0008270">
    <property type="term" value="F:zinc ion binding"/>
    <property type="evidence" value="ECO:0007669"/>
    <property type="project" value="UniProtKB-KW"/>
</dbReference>
<dbReference type="Pfam" id="PF01753">
    <property type="entry name" value="zf-MYND"/>
    <property type="match status" value="1"/>
</dbReference>